<feature type="domain" description="Glycosyl transferase family 1" evidence="4">
    <location>
        <begin position="197"/>
        <end position="363"/>
    </location>
</feature>
<proteinExistence type="inferred from homology"/>
<dbReference type="AlphaFoldDB" id="A0AA95JGG7"/>
<organism evidence="6 7">
    <name type="scientific">Candidatus Cohnella colombiensis</name>
    <dbReference type="NCBI Taxonomy" id="3121368"/>
    <lineage>
        <taxon>Bacteria</taxon>
        <taxon>Bacillati</taxon>
        <taxon>Bacillota</taxon>
        <taxon>Bacilli</taxon>
        <taxon>Bacillales</taxon>
        <taxon>Paenibacillaceae</taxon>
        <taxon>Cohnella</taxon>
    </lineage>
</organism>
<keyword evidence="3" id="KW-0808">Transferase</keyword>
<accession>A0AA95JGG7</accession>
<keyword evidence="2" id="KW-0328">Glycosyltransferase</keyword>
<dbReference type="InterPro" id="IPR028098">
    <property type="entry name" value="Glyco_trans_4-like_N"/>
</dbReference>
<sequence length="399" mass="44871">MKILASGMEWAEHRPGGLNHYFADYLKAMVEYGHVVEGHLSLEHKPHQAPSYIQDISAGSKKLGAIQRVRSFQASIKRRTPDFKPDVFNPHFGLYASMVTRKAIPNNVPIVTHFHGPWAQESLVEDRSGSLLKLLKYKCKHKIELETYHRSDGFIVLSDYFGELLAREYNISPERIHRVPGAADVTRFRPAENRVALREELGIREDQTLLFCARRLVRRMGIDRLIMAMSQVIAAHPNTILCIAGQGAMREELEQLIAQRQLQASVKLLGRVSDEALVKWYQAADLSIVPTITLEGFGLVTTESLACGTPVLGTPYGGTKEILEPLSPELLFKDGSSIAIASKLISVLRGDCQLPTREQCNSYVLERYTWKQASQSITAIFEQAIEQRKEVTQYESSLL</sequence>
<dbReference type="GO" id="GO:0016757">
    <property type="term" value="F:glycosyltransferase activity"/>
    <property type="evidence" value="ECO:0007669"/>
    <property type="project" value="UniProtKB-KW"/>
</dbReference>
<protein>
    <submittedName>
        <fullName evidence="6">Glycosyltransferase family 4 protein</fullName>
    </submittedName>
</protein>
<evidence type="ECO:0000313" key="6">
    <source>
        <dbReference type="EMBL" id="WEK54940.1"/>
    </source>
</evidence>
<dbReference type="Pfam" id="PF13439">
    <property type="entry name" value="Glyco_transf_4"/>
    <property type="match status" value="1"/>
</dbReference>
<reference evidence="6" key="1">
    <citation type="submission" date="2023-03" db="EMBL/GenBank/DDBJ databases">
        <title>Andean soil-derived lignocellulolytic bacterial consortium as a source of novel taxa and putative plastic-active enzymes.</title>
        <authorList>
            <person name="Diaz-Garcia L."/>
            <person name="Chuvochina M."/>
            <person name="Feuerriegel G."/>
            <person name="Bunk B."/>
            <person name="Sproer C."/>
            <person name="Streit W.R."/>
            <person name="Rodriguez L.M."/>
            <person name="Overmann J."/>
            <person name="Jimenez D.J."/>
        </authorList>
    </citation>
    <scope>NUCLEOTIDE SEQUENCE</scope>
    <source>
        <strain evidence="6">MAG 2441</strain>
    </source>
</reference>
<evidence type="ECO:0000259" key="5">
    <source>
        <dbReference type="Pfam" id="PF13439"/>
    </source>
</evidence>
<dbReference type="Proteomes" id="UP001178662">
    <property type="component" value="Chromosome"/>
</dbReference>
<evidence type="ECO:0000256" key="2">
    <source>
        <dbReference type="ARBA" id="ARBA00022676"/>
    </source>
</evidence>
<evidence type="ECO:0000256" key="1">
    <source>
        <dbReference type="ARBA" id="ARBA00009481"/>
    </source>
</evidence>
<gene>
    <name evidence="6" type="ORF">P0Y55_02320</name>
</gene>
<comment type="similarity">
    <text evidence="1">Belongs to the glycosyltransferase group 1 family. Glycosyltransferase 4 subfamily.</text>
</comment>
<dbReference type="EMBL" id="CP119317">
    <property type="protein sequence ID" value="WEK54940.1"/>
    <property type="molecule type" value="Genomic_DNA"/>
</dbReference>
<evidence type="ECO:0000256" key="3">
    <source>
        <dbReference type="ARBA" id="ARBA00022679"/>
    </source>
</evidence>
<evidence type="ECO:0000259" key="4">
    <source>
        <dbReference type="Pfam" id="PF00534"/>
    </source>
</evidence>
<keyword evidence="7" id="KW-1185">Reference proteome</keyword>
<feature type="domain" description="Glycosyltransferase subfamily 4-like N-terminal" evidence="5">
    <location>
        <begin position="15"/>
        <end position="187"/>
    </location>
</feature>
<evidence type="ECO:0000313" key="7">
    <source>
        <dbReference type="Proteomes" id="UP001178662"/>
    </source>
</evidence>
<dbReference type="Gene3D" id="3.40.50.2000">
    <property type="entry name" value="Glycogen Phosphorylase B"/>
    <property type="match status" value="2"/>
</dbReference>
<name>A0AA95JGG7_9BACL</name>
<dbReference type="SUPFAM" id="SSF53756">
    <property type="entry name" value="UDP-Glycosyltransferase/glycogen phosphorylase"/>
    <property type="match status" value="1"/>
</dbReference>
<dbReference type="InterPro" id="IPR001296">
    <property type="entry name" value="Glyco_trans_1"/>
</dbReference>
<dbReference type="PANTHER" id="PTHR12526">
    <property type="entry name" value="GLYCOSYLTRANSFERASE"/>
    <property type="match status" value="1"/>
</dbReference>
<dbReference type="PANTHER" id="PTHR12526:SF640">
    <property type="entry name" value="COLANIC ACID BIOSYNTHESIS GLYCOSYLTRANSFERASE WCAL-RELATED"/>
    <property type="match status" value="1"/>
</dbReference>
<dbReference type="Pfam" id="PF00534">
    <property type="entry name" value="Glycos_transf_1"/>
    <property type="match status" value="1"/>
</dbReference>
<dbReference type="CDD" id="cd03801">
    <property type="entry name" value="GT4_PimA-like"/>
    <property type="match status" value="1"/>
</dbReference>